<evidence type="ECO:0000256" key="8">
    <source>
        <dbReference type="ARBA" id="ARBA00023303"/>
    </source>
</evidence>
<keyword evidence="8" id="KW-0407">Ion channel</keyword>
<feature type="compositionally biased region" description="Low complexity" evidence="9">
    <location>
        <begin position="12"/>
        <end position="33"/>
    </location>
</feature>
<dbReference type="InterPro" id="IPR032675">
    <property type="entry name" value="LRR_dom_sf"/>
</dbReference>
<comment type="subcellular location">
    <subcellularLocation>
        <location evidence="1">Membrane</location>
        <topology evidence="1">Multi-pass membrane protein</topology>
    </subcellularLocation>
</comment>
<keyword evidence="4" id="KW-1133">Transmembrane helix</keyword>
<dbReference type="EMBL" id="JAAECE010000006">
    <property type="protein sequence ID" value="KAF1799484.1"/>
    <property type="molecule type" value="Genomic_DNA"/>
</dbReference>
<dbReference type="InterPro" id="IPR014710">
    <property type="entry name" value="RmlC-like_jellyroll"/>
</dbReference>
<evidence type="ECO:0000256" key="3">
    <source>
        <dbReference type="ARBA" id="ARBA00022692"/>
    </source>
</evidence>
<keyword evidence="5" id="KW-0406">Ion transport</keyword>
<dbReference type="SUPFAM" id="SSF52047">
    <property type="entry name" value="RNI-like"/>
    <property type="match status" value="1"/>
</dbReference>
<dbReference type="SUPFAM" id="SSF51206">
    <property type="entry name" value="cAMP-binding domain-like"/>
    <property type="match status" value="2"/>
</dbReference>
<accession>A0A8H4BC13</accession>
<dbReference type="InterPro" id="IPR006553">
    <property type="entry name" value="Leu-rich_rpt_Cys-con_subtyp"/>
</dbReference>
<dbReference type="PANTHER" id="PTHR45638">
    <property type="entry name" value="CYCLIC NUCLEOTIDE-GATED CATION CHANNEL SUBUNIT A"/>
    <property type="match status" value="1"/>
</dbReference>
<dbReference type="PROSITE" id="PS00889">
    <property type="entry name" value="CNMP_BINDING_2"/>
    <property type="match status" value="1"/>
</dbReference>
<dbReference type="SMART" id="SM00100">
    <property type="entry name" value="cNMP"/>
    <property type="match status" value="2"/>
</dbReference>
<dbReference type="AlphaFoldDB" id="A0A8H4BC13"/>
<evidence type="ECO:0000256" key="9">
    <source>
        <dbReference type="SAM" id="MobiDB-lite"/>
    </source>
</evidence>
<dbReference type="Proteomes" id="UP000469890">
    <property type="component" value="Unassembled WGS sequence"/>
</dbReference>
<dbReference type="Pfam" id="PF00027">
    <property type="entry name" value="cNMP_binding"/>
    <property type="match status" value="2"/>
</dbReference>
<feature type="domain" description="Cyclic nucleotide-binding" evidence="10">
    <location>
        <begin position="56"/>
        <end position="173"/>
    </location>
</feature>
<evidence type="ECO:0000313" key="11">
    <source>
        <dbReference type="EMBL" id="KAF1799484.1"/>
    </source>
</evidence>
<evidence type="ECO:0000256" key="7">
    <source>
        <dbReference type="ARBA" id="ARBA00023286"/>
    </source>
</evidence>
<dbReference type="SMART" id="SM00367">
    <property type="entry name" value="LRR_CC"/>
    <property type="match status" value="9"/>
</dbReference>
<dbReference type="InterPro" id="IPR018490">
    <property type="entry name" value="cNMP-bd_dom_sf"/>
</dbReference>
<gene>
    <name evidence="11" type="ORF">FB192DRAFT_1307850</name>
</gene>
<dbReference type="InterPro" id="IPR000595">
    <property type="entry name" value="cNMP-bd_dom"/>
</dbReference>
<dbReference type="Pfam" id="PF00646">
    <property type="entry name" value="F-box"/>
    <property type="match status" value="1"/>
</dbReference>
<name>A0A8H4BC13_MUCCL</name>
<keyword evidence="3" id="KW-0812">Transmembrane</keyword>
<keyword evidence="7" id="KW-1071">Ligand-gated ion channel</keyword>
<feature type="compositionally biased region" description="Polar residues" evidence="9">
    <location>
        <begin position="449"/>
        <end position="459"/>
    </location>
</feature>
<keyword evidence="6" id="KW-0472">Membrane</keyword>
<dbReference type="Gene3D" id="2.60.120.10">
    <property type="entry name" value="Jelly Rolls"/>
    <property type="match status" value="2"/>
</dbReference>
<evidence type="ECO:0000313" key="12">
    <source>
        <dbReference type="Proteomes" id="UP000469890"/>
    </source>
</evidence>
<proteinExistence type="predicted"/>
<dbReference type="Pfam" id="PF25372">
    <property type="entry name" value="DUF7885"/>
    <property type="match status" value="2"/>
</dbReference>
<dbReference type="InterPro" id="IPR018488">
    <property type="entry name" value="cNMP-bd_CS"/>
</dbReference>
<evidence type="ECO:0000256" key="4">
    <source>
        <dbReference type="ARBA" id="ARBA00022989"/>
    </source>
</evidence>
<evidence type="ECO:0000256" key="6">
    <source>
        <dbReference type="ARBA" id="ARBA00023136"/>
    </source>
</evidence>
<evidence type="ECO:0000256" key="5">
    <source>
        <dbReference type="ARBA" id="ARBA00023065"/>
    </source>
</evidence>
<dbReference type="PROSITE" id="PS50042">
    <property type="entry name" value="CNMP_BINDING_3"/>
    <property type="match status" value="2"/>
</dbReference>
<dbReference type="GO" id="GO:0005221">
    <property type="term" value="F:intracellularly cyclic nucleotide-activated monoatomic cation channel activity"/>
    <property type="evidence" value="ECO:0007669"/>
    <property type="project" value="InterPro"/>
</dbReference>
<feature type="region of interest" description="Disordered" evidence="9">
    <location>
        <begin position="442"/>
        <end position="463"/>
    </location>
</feature>
<evidence type="ECO:0000259" key="10">
    <source>
        <dbReference type="PROSITE" id="PS50042"/>
    </source>
</evidence>
<dbReference type="InterPro" id="IPR057207">
    <property type="entry name" value="FBXL15_LRR"/>
</dbReference>
<dbReference type="FunFam" id="2.60.120.10:FF:000057">
    <property type="entry name" value="Cyclic nucleotide-binding domain protein"/>
    <property type="match status" value="1"/>
</dbReference>
<protein>
    <recommendedName>
        <fullName evidence="10">Cyclic nucleotide-binding domain-containing protein</fullName>
    </recommendedName>
</protein>
<evidence type="ECO:0000256" key="1">
    <source>
        <dbReference type="ARBA" id="ARBA00004141"/>
    </source>
</evidence>
<dbReference type="GO" id="GO:0044877">
    <property type="term" value="F:protein-containing complex binding"/>
    <property type="evidence" value="ECO:0007669"/>
    <property type="project" value="TreeGrafter"/>
</dbReference>
<dbReference type="PROSITE" id="PS00888">
    <property type="entry name" value="CNMP_BINDING_1"/>
    <property type="match status" value="1"/>
</dbReference>
<feature type="domain" description="Cyclic nucleotide-binding" evidence="10">
    <location>
        <begin position="214"/>
        <end position="327"/>
    </location>
</feature>
<organism evidence="11 12">
    <name type="scientific">Mucor circinelloides f. lusitanicus</name>
    <name type="common">Mucor racemosus var. lusitanicus</name>
    <dbReference type="NCBI Taxonomy" id="29924"/>
    <lineage>
        <taxon>Eukaryota</taxon>
        <taxon>Fungi</taxon>
        <taxon>Fungi incertae sedis</taxon>
        <taxon>Mucoromycota</taxon>
        <taxon>Mucoromycotina</taxon>
        <taxon>Mucoromycetes</taxon>
        <taxon>Mucorales</taxon>
        <taxon>Mucorineae</taxon>
        <taxon>Mucoraceae</taxon>
        <taxon>Mucor</taxon>
    </lineage>
</organism>
<feature type="region of interest" description="Disordered" evidence="9">
    <location>
        <begin position="1"/>
        <end position="40"/>
    </location>
</feature>
<dbReference type="GO" id="GO:0016020">
    <property type="term" value="C:membrane"/>
    <property type="evidence" value="ECO:0007669"/>
    <property type="project" value="UniProtKB-SubCell"/>
</dbReference>
<keyword evidence="2" id="KW-0813">Transport</keyword>
<dbReference type="CDD" id="cd00038">
    <property type="entry name" value="CAP_ED"/>
    <property type="match status" value="2"/>
</dbReference>
<evidence type="ECO:0000256" key="2">
    <source>
        <dbReference type="ARBA" id="ARBA00022448"/>
    </source>
</evidence>
<comment type="caution">
    <text evidence="11">The sequence shown here is derived from an EMBL/GenBank/DDBJ whole genome shotgun (WGS) entry which is preliminary data.</text>
</comment>
<sequence>MIDIQKETMWPTSSTNTAAPSSSSSSSASSASSMEFSDDRSIPPELLQSLRQHSLFQRTNNESFLEKLACCMHLRTYGPRDVIIVEGEPAKAMFFLLRGSVDVCSADFERIYATLPKGSCFGEIGILYSMPRTATVIASTKCIVAALTADEVKTILPLYPEVEKMLRFEAEERLTMLNKSKNLSVSDKVSHKPLTERNIEDLTSARNLLQKIPYFQSCPEEFLHLISLKVEPRHYSPNDLILKRGDQGRELFFIISGTVEVANVDTATSDPLTPIARLSAGDYFGDIAVLLNAPRAADARAVTAIELYVLNKSDFIDVISRFPELQKHFKMMAENSLNDLRLKASLLNKVDAETATPAIPPESPRDAPLDGISTTLGNATPPITLDSVCSTTSDQDPTLLPPTTANVLKTTETRRRRGSVAIWSDPNLVALANRNIKEPAKESRLKDNVVSSHASQQDSIMKPPEYAGDGRFQLFNQDILSRIINMLDFSSILQFSAVSKKCREFVQKSDAVMQHVDLSHLNKRITDTALDHIMALVASEGAGARIKELSLAQCFYITDDGFKRLIEQLPNVETLDLNSCWLLTDKSLALLAASCPQLTRLDLSNCRKISDIGIFKMLDEKQTRGFPELKELSLSYCKKLSDMTMSHLAEFCSNTLESLNIQRCTRITDQGFVKWADTQFPQLKYLNLTDCSFLTDQAISHLVSAAPQLQNLSLSFCCALSDNAIEGLISLPHLRELDASFCGAAVSDVSIRALLKSGSFESMNSLNLRGCVRITDTCIKSILEWGRLNTLNISQCPGISLDAKQIIKESGNVHHLVA</sequence>
<dbReference type="InterPro" id="IPR050866">
    <property type="entry name" value="CNG_cation_channel"/>
</dbReference>
<dbReference type="Gene3D" id="3.80.10.10">
    <property type="entry name" value="Ribonuclease Inhibitor"/>
    <property type="match status" value="3"/>
</dbReference>
<dbReference type="InterPro" id="IPR001810">
    <property type="entry name" value="F-box_dom"/>
</dbReference>
<reference evidence="11 12" key="1">
    <citation type="submission" date="2019-09" db="EMBL/GenBank/DDBJ databases">
        <authorList>
            <consortium name="DOE Joint Genome Institute"/>
            <person name="Mondo S.J."/>
            <person name="Navarro-Mendoza M.I."/>
            <person name="Perez-Arques C."/>
            <person name="Panchal S."/>
            <person name="Nicolas F.E."/>
            <person name="Ganguly P."/>
            <person name="Pangilinan J."/>
            <person name="Grigoriev I."/>
            <person name="Heitman J."/>
            <person name="Sanya K."/>
            <person name="Garre V."/>
        </authorList>
    </citation>
    <scope>NUCLEOTIDE SEQUENCE [LARGE SCALE GENOMIC DNA]</scope>
    <source>
        <strain evidence="11 12">MU402</strain>
    </source>
</reference>
<dbReference type="PANTHER" id="PTHR45638:SF11">
    <property type="entry name" value="CYCLIC NUCLEOTIDE-GATED CATION CHANNEL SUBUNIT A"/>
    <property type="match status" value="1"/>
</dbReference>